<gene>
    <name evidence="3" type="ORF">PAC_05746</name>
</gene>
<dbReference type="EMBL" id="FJOG01000007">
    <property type="protein sequence ID" value="CZR55858.1"/>
    <property type="molecule type" value="Genomic_DNA"/>
</dbReference>
<feature type="transmembrane region" description="Helical" evidence="1">
    <location>
        <begin position="39"/>
        <end position="58"/>
    </location>
</feature>
<feature type="transmembrane region" description="Helical" evidence="1">
    <location>
        <begin position="243"/>
        <end position="263"/>
    </location>
</feature>
<keyword evidence="1" id="KW-1133">Transmembrane helix</keyword>
<feature type="transmembrane region" description="Helical" evidence="1">
    <location>
        <begin position="6"/>
        <end position="27"/>
    </location>
</feature>
<dbReference type="Pfam" id="PF24800">
    <property type="entry name" value="DUF7702"/>
    <property type="match status" value="2"/>
</dbReference>
<dbReference type="AlphaFoldDB" id="A0A1L7WSV2"/>
<keyword evidence="1" id="KW-0812">Transmembrane</keyword>
<evidence type="ECO:0000256" key="1">
    <source>
        <dbReference type="SAM" id="Phobius"/>
    </source>
</evidence>
<feature type="transmembrane region" description="Helical" evidence="1">
    <location>
        <begin position="205"/>
        <end position="223"/>
    </location>
</feature>
<dbReference type="PANTHER" id="PTHR42109:SF2">
    <property type="entry name" value="INTEGRAL MEMBRANE PROTEIN"/>
    <property type="match status" value="1"/>
</dbReference>
<accession>A0A1L7WSV2</accession>
<evidence type="ECO:0000313" key="4">
    <source>
        <dbReference type="Proteomes" id="UP000184330"/>
    </source>
</evidence>
<dbReference type="InterPro" id="IPR056119">
    <property type="entry name" value="DUF7702"/>
</dbReference>
<feature type="domain" description="DUF7702" evidence="2">
    <location>
        <begin position="3"/>
        <end position="99"/>
    </location>
</feature>
<dbReference type="OrthoDB" id="2560628at2759"/>
<proteinExistence type="predicted"/>
<evidence type="ECO:0000313" key="3">
    <source>
        <dbReference type="EMBL" id="CZR55858.1"/>
    </source>
</evidence>
<evidence type="ECO:0000259" key="2">
    <source>
        <dbReference type="Pfam" id="PF24800"/>
    </source>
</evidence>
<dbReference type="PANTHER" id="PTHR42109">
    <property type="entry name" value="UNPLACED GENOMIC SCAFFOLD UM_SCAF_CONTIG_1.265, WHOLE GENOME SHOTGUN SEQUENCE"/>
    <property type="match status" value="1"/>
</dbReference>
<protein>
    <recommendedName>
        <fullName evidence="2">DUF7702 domain-containing protein</fullName>
    </recommendedName>
</protein>
<name>A0A1L7WSV2_9HELO</name>
<feature type="domain" description="DUF7702" evidence="2">
    <location>
        <begin position="121"/>
        <end position="269"/>
    </location>
</feature>
<dbReference type="STRING" id="576137.A0A1L7WSV2"/>
<feature type="transmembrane region" description="Helical" evidence="1">
    <location>
        <begin position="134"/>
        <end position="153"/>
    </location>
</feature>
<organism evidence="3 4">
    <name type="scientific">Phialocephala subalpina</name>
    <dbReference type="NCBI Taxonomy" id="576137"/>
    <lineage>
        <taxon>Eukaryota</taxon>
        <taxon>Fungi</taxon>
        <taxon>Dikarya</taxon>
        <taxon>Ascomycota</taxon>
        <taxon>Pezizomycotina</taxon>
        <taxon>Leotiomycetes</taxon>
        <taxon>Helotiales</taxon>
        <taxon>Mollisiaceae</taxon>
        <taxon>Phialocephala</taxon>
        <taxon>Phialocephala fortinii species complex</taxon>
    </lineage>
</organism>
<dbReference type="Proteomes" id="UP000184330">
    <property type="component" value="Unassembled WGS sequence"/>
</dbReference>
<keyword evidence="4" id="KW-1185">Reference proteome</keyword>
<keyword evidence="1" id="KW-0472">Membrane</keyword>
<feature type="transmembrane region" description="Helical" evidence="1">
    <location>
        <begin position="70"/>
        <end position="90"/>
    </location>
</feature>
<reference evidence="3 4" key="1">
    <citation type="submission" date="2016-03" db="EMBL/GenBank/DDBJ databases">
        <authorList>
            <person name="Ploux O."/>
        </authorList>
    </citation>
    <scope>NUCLEOTIDE SEQUENCE [LARGE SCALE GENOMIC DNA]</scope>
    <source>
        <strain evidence="3 4">UAMH 11012</strain>
    </source>
</reference>
<sequence length="272" mass="29574">MVSTQEAIAIAEICVYIPTFVLTLVVVFRHGFKKQFGWIYLAIFCIVRLAGAGFKIAQTHNPDNKTDIEWAAILQSVGLSPLLLASLGLLKRVTDEVSNHVRSENNAFAGYAANSGLVNIVAKRATANSRRSRIIQITALPAMIALALCIVGGTDEADTDASDISNGKKYMKIGILIFGAIYLLLCALVIITMKDVGNAMHGEKRIYFAVLTALPFLAVRLLYSVLAAFSNNKDFSIFGGKPLIQLFMGVVEEFVIVCIYTLVGLTCNKSVY</sequence>
<feature type="transmembrane region" description="Helical" evidence="1">
    <location>
        <begin position="173"/>
        <end position="193"/>
    </location>
</feature>